<dbReference type="Pfam" id="PF05949">
    <property type="entry name" value="DUF881"/>
    <property type="match status" value="1"/>
</dbReference>
<evidence type="ECO:0000313" key="6">
    <source>
        <dbReference type="Proteomes" id="UP000588277"/>
    </source>
</evidence>
<evidence type="ECO:0000256" key="1">
    <source>
        <dbReference type="ARBA" id="ARBA00009108"/>
    </source>
</evidence>
<name>A0A7Y0F0D1_9BIFI</name>
<protein>
    <recommendedName>
        <fullName evidence="7">DUF881 domain-containing protein</fullName>
    </recommendedName>
</protein>
<dbReference type="PANTHER" id="PTHR37313:SF2">
    <property type="entry name" value="UPF0749 PROTEIN YLXX"/>
    <property type="match status" value="1"/>
</dbReference>
<keyword evidence="4" id="KW-0812">Transmembrane</keyword>
<sequence length="294" mass="32188">MTQDANELNDPRDDSRPDNGGENAMRQMRRRHHRDKANDRTDTGVFPAVRRKGGRRDRRGRGGLDANATRTRLITSALVAVLCALLGFGYMVQVHNTQSSYESMTEDELRRLFTETSTQVTKLEERKAELTEQLDSIKVAADKQEQARRIAQQNEQTAGILSGRLPAQGKGVTITVSEQPGTPIDAATMFHLIEELRNAGAEVIEFDGVRVITSTSIRRSGDALVCDDQVISSPYVVKAIGDPPTLQSAVDIAGGVGSSLKLDFGATVTIAQSDDVKIETVREVPTYTYAETVQ</sequence>
<accession>A0A7Y0F0D1</accession>
<reference evidence="5 6" key="1">
    <citation type="submission" date="2020-02" db="EMBL/GenBank/DDBJ databases">
        <title>Characterization of phylogenetic diversity of novel bifidobacterial species isolated in Czech ZOOs.</title>
        <authorList>
            <person name="Lugli G.A."/>
            <person name="Vera N.B."/>
            <person name="Ventura M."/>
        </authorList>
    </citation>
    <scope>NUCLEOTIDE SEQUENCE [LARGE SCALE GENOMIC DNA]</scope>
    <source>
        <strain evidence="5 6">DSM 109958</strain>
    </source>
</reference>
<keyword evidence="4" id="KW-0472">Membrane</keyword>
<feature type="transmembrane region" description="Helical" evidence="4">
    <location>
        <begin position="73"/>
        <end position="92"/>
    </location>
</feature>
<organism evidence="5 6">
    <name type="scientific">Bifidobacterium moraviense</name>
    <dbReference type="NCBI Taxonomy" id="2675323"/>
    <lineage>
        <taxon>Bacteria</taxon>
        <taxon>Bacillati</taxon>
        <taxon>Actinomycetota</taxon>
        <taxon>Actinomycetes</taxon>
        <taxon>Bifidobacteriales</taxon>
        <taxon>Bifidobacteriaceae</taxon>
        <taxon>Bifidobacterium</taxon>
    </lineage>
</organism>
<evidence type="ECO:0000313" key="5">
    <source>
        <dbReference type="EMBL" id="NMM99714.1"/>
    </source>
</evidence>
<feature type="compositionally biased region" description="Basic and acidic residues" evidence="3">
    <location>
        <begin position="9"/>
        <end position="19"/>
    </location>
</feature>
<feature type="region of interest" description="Disordered" evidence="3">
    <location>
        <begin position="1"/>
        <end position="64"/>
    </location>
</feature>
<keyword evidence="4" id="KW-1133">Transmembrane helix</keyword>
<evidence type="ECO:0000256" key="4">
    <source>
        <dbReference type="SAM" id="Phobius"/>
    </source>
</evidence>
<keyword evidence="2" id="KW-0175">Coiled coil</keyword>
<gene>
    <name evidence="5" type="ORF">G1C96_0292</name>
</gene>
<dbReference type="InterPro" id="IPR010273">
    <property type="entry name" value="DUF881"/>
</dbReference>
<dbReference type="EMBL" id="JAAIIH010000001">
    <property type="protein sequence ID" value="NMM99714.1"/>
    <property type="molecule type" value="Genomic_DNA"/>
</dbReference>
<evidence type="ECO:0000256" key="3">
    <source>
        <dbReference type="SAM" id="MobiDB-lite"/>
    </source>
</evidence>
<evidence type="ECO:0008006" key="7">
    <source>
        <dbReference type="Google" id="ProtNLM"/>
    </source>
</evidence>
<comment type="similarity">
    <text evidence="1">Belongs to the UPF0749 family.</text>
</comment>
<comment type="caution">
    <text evidence="5">The sequence shown here is derived from an EMBL/GenBank/DDBJ whole genome shotgun (WGS) entry which is preliminary data.</text>
</comment>
<dbReference type="Gene3D" id="3.30.70.1880">
    <property type="entry name" value="Protein of unknown function DUF881"/>
    <property type="match status" value="1"/>
</dbReference>
<dbReference type="AlphaFoldDB" id="A0A7Y0F0D1"/>
<keyword evidence="6" id="KW-1185">Reference proteome</keyword>
<feature type="coiled-coil region" evidence="2">
    <location>
        <begin position="113"/>
        <end position="147"/>
    </location>
</feature>
<evidence type="ECO:0000256" key="2">
    <source>
        <dbReference type="SAM" id="Coils"/>
    </source>
</evidence>
<dbReference type="Proteomes" id="UP000588277">
    <property type="component" value="Unassembled WGS sequence"/>
</dbReference>
<proteinExistence type="inferred from homology"/>
<dbReference type="GO" id="GO:0005886">
    <property type="term" value="C:plasma membrane"/>
    <property type="evidence" value="ECO:0007669"/>
    <property type="project" value="TreeGrafter"/>
</dbReference>
<dbReference type="PANTHER" id="PTHR37313">
    <property type="entry name" value="UPF0749 PROTEIN RV1825"/>
    <property type="match status" value="1"/>
</dbReference>
<feature type="compositionally biased region" description="Basic residues" evidence="3">
    <location>
        <begin position="49"/>
        <end position="61"/>
    </location>
</feature>